<keyword evidence="1" id="KW-0175">Coiled coil</keyword>
<feature type="coiled-coil region" evidence="1">
    <location>
        <begin position="67"/>
        <end position="94"/>
    </location>
</feature>
<evidence type="ECO:0000313" key="2">
    <source>
        <dbReference type="EMBL" id="ELS60589.1"/>
    </source>
</evidence>
<gene>
    <name evidence="2" type="ORF">BSI_29890</name>
</gene>
<dbReference type="SUPFAM" id="SSF160424">
    <property type="entry name" value="BH3703-like"/>
    <property type="match status" value="1"/>
</dbReference>
<name>A0A9W5PCD3_9BACI</name>
<protein>
    <recommendedName>
        <fullName evidence="4">TIGR01741 family protein</fullName>
    </recommendedName>
</protein>
<dbReference type="InterPro" id="IPR036170">
    <property type="entry name" value="YezG-like_sf"/>
</dbReference>
<dbReference type="InterPro" id="IPR006728">
    <property type="entry name" value="YezG-like"/>
</dbReference>
<dbReference type="Gene3D" id="3.30.500.20">
    <property type="entry name" value="BH3703-like domains"/>
    <property type="match status" value="1"/>
</dbReference>
<evidence type="ECO:0000313" key="3">
    <source>
        <dbReference type="Proteomes" id="UP000011182"/>
    </source>
</evidence>
<dbReference type="Pfam" id="PF04634">
    <property type="entry name" value="YezG-like"/>
    <property type="match status" value="1"/>
</dbReference>
<accession>A0A9W5PCD3</accession>
<reference evidence="2 3" key="1">
    <citation type="journal article" date="2014" name="Syst. Appl. Microbiol.">
        <title>Genomic insights into the taxonomic status of the three subspecies of Bacillus subtilis.</title>
        <authorList>
            <person name="Yi H."/>
            <person name="Chun J."/>
            <person name="Cha C.J."/>
        </authorList>
    </citation>
    <scope>NUCLEOTIDE SEQUENCE [LARGE SCALE GENOMIC DNA]</scope>
    <source>
        <strain evidence="2 3">KCTC 13429</strain>
    </source>
</reference>
<dbReference type="EMBL" id="AMXN01000005">
    <property type="protein sequence ID" value="ELS60589.1"/>
    <property type="molecule type" value="Genomic_DNA"/>
</dbReference>
<dbReference type="NCBIfam" id="TIGR01741">
    <property type="entry name" value="staph_tand_hypo"/>
    <property type="match status" value="1"/>
</dbReference>
<evidence type="ECO:0008006" key="4">
    <source>
        <dbReference type="Google" id="ProtNLM"/>
    </source>
</evidence>
<comment type="caution">
    <text evidence="2">The sequence shown here is derived from an EMBL/GenBank/DDBJ whole genome shotgun (WGS) entry which is preliminary data.</text>
</comment>
<dbReference type="Proteomes" id="UP000011182">
    <property type="component" value="Unassembled WGS sequence"/>
</dbReference>
<proteinExistence type="predicted"/>
<dbReference type="AlphaFoldDB" id="A0A9W5PCD3"/>
<evidence type="ECO:0000256" key="1">
    <source>
        <dbReference type="SAM" id="Coils"/>
    </source>
</evidence>
<organism evidence="2 3">
    <name type="scientific">Bacillus inaquosorum KCTC 13429</name>
    <dbReference type="NCBI Taxonomy" id="1236548"/>
    <lineage>
        <taxon>Bacteria</taxon>
        <taxon>Bacillati</taxon>
        <taxon>Bacillota</taxon>
        <taxon>Bacilli</taxon>
        <taxon>Bacillales</taxon>
        <taxon>Bacillaceae</taxon>
        <taxon>Bacillus</taxon>
    </lineage>
</organism>
<sequence>METKKMQDLYQLISQKLNDIIPCEWTKIYLYAEVLNDSTMVLFHFKTPENNQIIYSQDIPNHYNVSKDIFKTLLRELRELFEELKTEHRNNNDDVWTNLTLTLDRSGEFQLDYNYDDILASELDGYERIAIWEYKNLGILPEDEDDKEFVISYLGL</sequence>
<keyword evidence="3" id="KW-1185">Reference proteome</keyword>
<dbReference type="RefSeq" id="WP_003240070.1">
    <property type="nucleotide sequence ID" value="NZ_AMXN01000005.1"/>
</dbReference>